<dbReference type="InterPro" id="IPR012368">
    <property type="entry name" value="OxRdtase_Mopterin-bd_su_IorB"/>
</dbReference>
<organism evidence="2 3">
    <name type="scientific">Prauserella alba</name>
    <dbReference type="NCBI Taxonomy" id="176898"/>
    <lineage>
        <taxon>Bacteria</taxon>
        <taxon>Bacillati</taxon>
        <taxon>Actinomycetota</taxon>
        <taxon>Actinomycetes</taxon>
        <taxon>Pseudonocardiales</taxon>
        <taxon>Pseudonocardiaceae</taxon>
        <taxon>Prauserella</taxon>
    </lineage>
</organism>
<gene>
    <name evidence="2" type="ORF">GCM10009675_38360</name>
</gene>
<dbReference type="RefSeq" id="WP_253857676.1">
    <property type="nucleotide sequence ID" value="NZ_BAAALM010000015.1"/>
</dbReference>
<dbReference type="InterPro" id="IPR008274">
    <property type="entry name" value="AldOxase/xan_DH_MoCoBD1"/>
</dbReference>
<dbReference type="Pfam" id="PF02738">
    <property type="entry name" value="MoCoBD_1"/>
    <property type="match status" value="1"/>
</dbReference>
<dbReference type="SUPFAM" id="SSF56003">
    <property type="entry name" value="Molybdenum cofactor-binding domain"/>
    <property type="match status" value="2"/>
</dbReference>
<dbReference type="SMART" id="SM01008">
    <property type="entry name" value="Ald_Xan_dh_C"/>
    <property type="match status" value="1"/>
</dbReference>
<evidence type="ECO:0000259" key="1">
    <source>
        <dbReference type="SMART" id="SM01008"/>
    </source>
</evidence>
<dbReference type="Gene3D" id="3.90.1170.50">
    <property type="entry name" value="Aldehyde oxidase/xanthine dehydrogenase, a/b hammerhead"/>
    <property type="match status" value="1"/>
</dbReference>
<dbReference type="InterPro" id="IPR000674">
    <property type="entry name" value="Ald_Oxase/Xan_DH_a/b"/>
</dbReference>
<evidence type="ECO:0000313" key="2">
    <source>
        <dbReference type="EMBL" id="GAA1213123.1"/>
    </source>
</evidence>
<dbReference type="InterPro" id="IPR037165">
    <property type="entry name" value="AldOxase/xan_DH_Mopterin-bd_sf"/>
</dbReference>
<protein>
    <submittedName>
        <fullName evidence="2">Molybdopterin-dependent oxidoreductase</fullName>
    </submittedName>
</protein>
<sequence length="779" mass="83590">MEKSRAGHAADSSRPDFGRRRFLGYVLAGPTLVAAAKLGVGTGTAEAAVPSAPEVSEAYDLNDLLRDAALPTSGLITVAVNPDGTASFDMPRLECGQGVSTLAAMLISEELSLPLDKINVTLADARPELLFNQFTAGSNTTFSMYTPIRVAAAIAKGQLLKAAGQLLNEQVHRLEPVLGAVRAPDGRELSYGELAKAAAGHEVRQVDVELTPSSNFTVIGTPRNRTDALEAVTGRKQFAMDIKVPDAMPTMVCRPPTIKGTVESVANVAEVRGMPGVTDVATIATGVAVRARTFGQCIDAVRALKVSWNQGTVDGMSDKDVLADLEKAEVPLAVPEVPVLARTVEKKFTFYTRDNAALEPQCAVADVRDGKAEIWAPLQAPILTQQKVAGLLGVPVSAVTVHVTPAGGAFGRKMFSDPVLEAVEASQQMGKPVRLMWHRVDEPRQGRAHPMCTSRIRATYLGNEVLTFEQRHTSVATDYTQGFGEVITNMAGEIPPLGQGNELGYSVPVFHLTVNVPYKFGAVTQLLNEIYEYDRIPSGSMRNLVNPDVRTAQELVVDQLAAEMGKDPYRFRREFADDQRALAVLDKVAEAGQWGRPMAPRTAQGISVHKEYKGAIATLVEIDCRPETVNRKVRDAVTGPRVTKAVVAVDTGLAVNPRGLEAQMQGGLMDGIAQALTSSKHLRNGAFLEASWDNYAYTRQWNAPFDVQIIVMPPTTGQPGGAGEFGVPSAMAAVACAYARATGTMPTSFPINHNDPLFFEPKPYEPPLVQSPTDGLTKY</sequence>
<keyword evidence="3" id="KW-1185">Reference proteome</keyword>
<dbReference type="Gene3D" id="3.30.365.10">
    <property type="entry name" value="Aldehyde oxidase/xanthine dehydrogenase, molybdopterin binding domain"/>
    <property type="match status" value="4"/>
</dbReference>
<dbReference type="PANTHER" id="PTHR47495">
    <property type="entry name" value="ALDEHYDE DEHYDROGENASE"/>
    <property type="match status" value="1"/>
</dbReference>
<dbReference type="PROSITE" id="PS51318">
    <property type="entry name" value="TAT"/>
    <property type="match status" value="1"/>
</dbReference>
<dbReference type="EMBL" id="BAAALM010000015">
    <property type="protein sequence ID" value="GAA1213123.1"/>
    <property type="molecule type" value="Genomic_DNA"/>
</dbReference>
<dbReference type="InterPro" id="IPR052516">
    <property type="entry name" value="N-heterocyclic_Hydroxylase"/>
</dbReference>
<dbReference type="InterPro" id="IPR006311">
    <property type="entry name" value="TAT_signal"/>
</dbReference>
<evidence type="ECO:0000313" key="3">
    <source>
        <dbReference type="Proteomes" id="UP001500467"/>
    </source>
</evidence>
<dbReference type="Pfam" id="PF20256">
    <property type="entry name" value="MoCoBD_2"/>
    <property type="match status" value="2"/>
</dbReference>
<proteinExistence type="predicted"/>
<name>A0ABP4G485_9PSEU</name>
<comment type="caution">
    <text evidence="2">The sequence shown here is derived from an EMBL/GenBank/DDBJ whole genome shotgun (WGS) entry which is preliminary data.</text>
</comment>
<accession>A0ABP4G485</accession>
<dbReference type="Proteomes" id="UP001500467">
    <property type="component" value="Unassembled WGS sequence"/>
</dbReference>
<reference evidence="3" key="1">
    <citation type="journal article" date="2019" name="Int. J. Syst. Evol. Microbiol.">
        <title>The Global Catalogue of Microorganisms (GCM) 10K type strain sequencing project: providing services to taxonomists for standard genome sequencing and annotation.</title>
        <authorList>
            <consortium name="The Broad Institute Genomics Platform"/>
            <consortium name="The Broad Institute Genome Sequencing Center for Infectious Disease"/>
            <person name="Wu L."/>
            <person name="Ma J."/>
        </authorList>
    </citation>
    <scope>NUCLEOTIDE SEQUENCE [LARGE SCALE GENOMIC DNA]</scope>
    <source>
        <strain evidence="3">JCM 13022</strain>
    </source>
</reference>
<dbReference type="PIRSF" id="PIRSF036389">
    <property type="entry name" value="IOR_B"/>
    <property type="match status" value="1"/>
</dbReference>
<dbReference type="InterPro" id="IPR046867">
    <property type="entry name" value="AldOxase/xan_DH_MoCoBD2"/>
</dbReference>
<dbReference type="PANTHER" id="PTHR47495:SF1">
    <property type="entry name" value="BLL3820 PROTEIN"/>
    <property type="match status" value="1"/>
</dbReference>
<feature type="domain" description="Aldehyde oxidase/xanthine dehydrogenase a/b hammerhead" evidence="1">
    <location>
        <begin position="233"/>
        <end position="312"/>
    </location>
</feature>